<proteinExistence type="inferred from homology"/>
<reference evidence="4 5" key="1">
    <citation type="submission" date="2019-07" db="EMBL/GenBank/DDBJ databases">
        <title>Draft genome for Aliikangiella sp. M105.</title>
        <authorList>
            <person name="Wang G."/>
        </authorList>
    </citation>
    <scope>NUCLEOTIDE SEQUENCE [LARGE SCALE GENOMIC DNA]</scope>
    <source>
        <strain evidence="4 5">M105</strain>
    </source>
</reference>
<dbReference type="InterPro" id="IPR007358">
    <property type="entry name" value="Nucleoid_associated_NdpA"/>
</dbReference>
<dbReference type="OrthoDB" id="9131762at2"/>
<keyword evidence="3" id="KW-0963">Cytoplasm</keyword>
<organism evidence="4 5">
    <name type="scientific">Aliikangiella coralliicola</name>
    <dbReference type="NCBI Taxonomy" id="2592383"/>
    <lineage>
        <taxon>Bacteria</taxon>
        <taxon>Pseudomonadati</taxon>
        <taxon>Pseudomonadota</taxon>
        <taxon>Gammaproteobacteria</taxon>
        <taxon>Oceanospirillales</taxon>
        <taxon>Pleioneaceae</taxon>
        <taxon>Aliikangiella</taxon>
    </lineage>
</organism>
<dbReference type="RefSeq" id="WP_142933073.1">
    <property type="nucleotide sequence ID" value="NZ_ML660168.1"/>
</dbReference>
<dbReference type="EMBL" id="VIKS01000012">
    <property type="protein sequence ID" value="TQV85396.1"/>
    <property type="molecule type" value="Genomic_DNA"/>
</dbReference>
<gene>
    <name evidence="4" type="ORF">FLL46_19715</name>
</gene>
<protein>
    <submittedName>
        <fullName evidence="4">Nucleoid-associated protein NdpA</fullName>
    </submittedName>
</protein>
<evidence type="ECO:0000313" key="5">
    <source>
        <dbReference type="Proteomes" id="UP000315439"/>
    </source>
</evidence>
<comment type="similarity">
    <text evidence="2">Belongs to the YejK family.</text>
</comment>
<name>A0A545U7E9_9GAMM</name>
<evidence type="ECO:0000256" key="1">
    <source>
        <dbReference type="ARBA" id="ARBA00004453"/>
    </source>
</evidence>
<keyword evidence="5" id="KW-1185">Reference proteome</keyword>
<evidence type="ECO:0000256" key="3">
    <source>
        <dbReference type="ARBA" id="ARBA00022490"/>
    </source>
</evidence>
<dbReference type="PANTHER" id="PTHR38772:SF1">
    <property type="entry name" value="NUCLEOID-ASSOCIATED PROTEIN YEJK"/>
    <property type="match status" value="1"/>
</dbReference>
<dbReference type="Proteomes" id="UP000315439">
    <property type="component" value="Unassembled WGS sequence"/>
</dbReference>
<dbReference type="AlphaFoldDB" id="A0A545U7E9"/>
<dbReference type="GO" id="GO:0003690">
    <property type="term" value="F:double-stranded DNA binding"/>
    <property type="evidence" value="ECO:0007669"/>
    <property type="project" value="TreeGrafter"/>
</dbReference>
<evidence type="ECO:0000256" key="2">
    <source>
        <dbReference type="ARBA" id="ARBA00009035"/>
    </source>
</evidence>
<dbReference type="GO" id="GO:0043590">
    <property type="term" value="C:bacterial nucleoid"/>
    <property type="evidence" value="ECO:0007669"/>
    <property type="project" value="TreeGrafter"/>
</dbReference>
<sequence>MSIKHCIIHSLKRPTEGGEISLKLRDAENTPEGPIVSLFTQLKQSFQRSAQRQYGLFDPEQSDNPLPGWLKQYESESMGFTTVTKKITEHLKSTLEETKDGFSGHLLFAVEELLEESHLYFFWINHTEAQFIDSDLDIDNLEYIDAGKMNYVFKLDFNQWQVENWQQYLVTITSRGNKDLSHAFLQFCGFVSSVNLQQQTDEFLTIVDEYAQTLTPQDSKQYKNKIVEYCVEQDMQGNPINLKDLSGELNSTEPEHFSDFVKDKQEDPKEQIYAHRNSLKKFVRFYGREKDLSISFSSDMMGENVIYNPESGELTLKLVPKSLKQQLAKYLKRDE</sequence>
<accession>A0A545U7E9</accession>
<evidence type="ECO:0000313" key="4">
    <source>
        <dbReference type="EMBL" id="TQV85396.1"/>
    </source>
</evidence>
<dbReference type="PANTHER" id="PTHR38772">
    <property type="match status" value="1"/>
</dbReference>
<comment type="caution">
    <text evidence="4">The sequence shown here is derived from an EMBL/GenBank/DDBJ whole genome shotgun (WGS) entry which is preliminary data.</text>
</comment>
<comment type="subcellular location">
    <subcellularLocation>
        <location evidence="1">Cytoplasm</location>
        <location evidence="1">Nucleoid</location>
    </subcellularLocation>
</comment>
<dbReference type="GO" id="GO:0003727">
    <property type="term" value="F:single-stranded RNA binding"/>
    <property type="evidence" value="ECO:0007669"/>
    <property type="project" value="TreeGrafter"/>
</dbReference>
<dbReference type="Pfam" id="PF04245">
    <property type="entry name" value="NA37"/>
    <property type="match status" value="1"/>
</dbReference>